<dbReference type="InParanoid" id="A0A420XSM4"/>
<dbReference type="RefSeq" id="WP_147431905.1">
    <property type="nucleotide sequence ID" value="NZ_RBWV01000010.1"/>
</dbReference>
<protein>
    <submittedName>
        <fullName evidence="2">Uncharacterized protein</fullName>
    </submittedName>
</protein>
<gene>
    <name evidence="2" type="ORF">CLV35_1505</name>
</gene>
<comment type="caution">
    <text evidence="2">The sequence shown here is derived from an EMBL/GenBank/DDBJ whole genome shotgun (WGS) entry which is preliminary data.</text>
</comment>
<dbReference type="Proteomes" id="UP000281955">
    <property type="component" value="Unassembled WGS sequence"/>
</dbReference>
<reference evidence="2 3" key="1">
    <citation type="submission" date="2018-10" db="EMBL/GenBank/DDBJ databases">
        <title>Genomic Encyclopedia of Archaeal and Bacterial Type Strains, Phase II (KMG-II): from individual species to whole genera.</title>
        <authorList>
            <person name="Goeker M."/>
        </authorList>
    </citation>
    <scope>NUCLEOTIDE SEQUENCE [LARGE SCALE GENOMIC DNA]</scope>
    <source>
        <strain evidence="2 3">RP-AC37</strain>
    </source>
</reference>
<evidence type="ECO:0000313" key="3">
    <source>
        <dbReference type="Proteomes" id="UP000281955"/>
    </source>
</evidence>
<feature type="compositionally biased region" description="Basic and acidic residues" evidence="1">
    <location>
        <begin position="75"/>
        <end position="90"/>
    </location>
</feature>
<dbReference type="EMBL" id="RBWV01000010">
    <property type="protein sequence ID" value="RKS77807.1"/>
    <property type="molecule type" value="Genomic_DNA"/>
</dbReference>
<name>A0A420XSM4_9ACTN</name>
<sequence>MGMMRWMRGNDSASAGMIGAGLNELHAAFNGTKKTLVVERESRALRRDDEAQEGDAPPEQQRGAAWSGAPSVTIRRSDAAEAAERARTLDEGPSVAQ</sequence>
<feature type="region of interest" description="Disordered" evidence="1">
    <location>
        <begin position="41"/>
        <end position="97"/>
    </location>
</feature>
<keyword evidence="3" id="KW-1185">Reference proteome</keyword>
<dbReference type="AlphaFoldDB" id="A0A420XSM4"/>
<accession>A0A420XSM4</accession>
<proteinExistence type="predicted"/>
<evidence type="ECO:0000256" key="1">
    <source>
        <dbReference type="SAM" id="MobiDB-lite"/>
    </source>
</evidence>
<evidence type="ECO:0000313" key="2">
    <source>
        <dbReference type="EMBL" id="RKS77807.1"/>
    </source>
</evidence>
<organism evidence="2 3">
    <name type="scientific">Motilibacter peucedani</name>
    <dbReference type="NCBI Taxonomy" id="598650"/>
    <lineage>
        <taxon>Bacteria</taxon>
        <taxon>Bacillati</taxon>
        <taxon>Actinomycetota</taxon>
        <taxon>Actinomycetes</taxon>
        <taxon>Motilibacterales</taxon>
        <taxon>Motilibacteraceae</taxon>
        <taxon>Motilibacter</taxon>
    </lineage>
</organism>